<comment type="caution">
    <text evidence="10">The sequence shown here is derived from an EMBL/GenBank/DDBJ whole genome shotgun (WGS) entry which is preliminary data.</text>
</comment>
<dbReference type="PANTHER" id="PTHR11735:SF6">
    <property type="entry name" value="TRNA N6-ADENOSINE THREONYLCARBAMOYLTRANSFERASE, MITOCHONDRIAL"/>
    <property type="match status" value="1"/>
</dbReference>
<dbReference type="NCBIfam" id="TIGR00329">
    <property type="entry name" value="gcp_kae1"/>
    <property type="match status" value="1"/>
</dbReference>
<keyword evidence="3 8" id="KW-0819">tRNA processing</keyword>
<dbReference type="GO" id="GO:0002949">
    <property type="term" value="P:tRNA threonylcarbamoyladenosine modification"/>
    <property type="evidence" value="ECO:0007669"/>
    <property type="project" value="UniProtKB-UniRule"/>
</dbReference>
<dbReference type="EC" id="2.3.1.234" evidence="8"/>
<dbReference type="InterPro" id="IPR017861">
    <property type="entry name" value="KAE1/TsaD"/>
</dbReference>
<dbReference type="PANTHER" id="PTHR11735">
    <property type="entry name" value="TRNA N6-ADENOSINE THREONYLCARBAMOYLTRANSFERASE"/>
    <property type="match status" value="1"/>
</dbReference>
<dbReference type="GO" id="GO:0061711">
    <property type="term" value="F:tRNA N(6)-L-threonylcarbamoyladenine synthase activity"/>
    <property type="evidence" value="ECO:0007669"/>
    <property type="project" value="UniProtKB-EC"/>
</dbReference>
<dbReference type="GO" id="GO:0005737">
    <property type="term" value="C:cytoplasm"/>
    <property type="evidence" value="ECO:0007669"/>
    <property type="project" value="UniProtKB-SubCell"/>
</dbReference>
<evidence type="ECO:0000256" key="2">
    <source>
        <dbReference type="ARBA" id="ARBA00022679"/>
    </source>
</evidence>
<keyword evidence="1 8" id="KW-0963">Cytoplasm</keyword>
<comment type="function">
    <text evidence="8">Required for the formation of a threonylcarbamoyl group on adenosine at position 37 (t(6)A37) in tRNAs that read codons beginning with adenine. Is involved in the transfer of the threonylcarbamoyl moiety of threonylcarbamoyl-AMP (TC-AMP) to the N6 group of A37, together with TsaE and TsaB. TsaD likely plays a direct catalytic role in this reaction.</text>
</comment>
<dbReference type="NCBIfam" id="TIGR03723">
    <property type="entry name" value="T6A_TsaD_YgjD"/>
    <property type="match status" value="1"/>
</dbReference>
<comment type="catalytic activity">
    <reaction evidence="7 8">
        <text>L-threonylcarbamoyladenylate + adenosine(37) in tRNA = N(6)-L-threonylcarbamoyladenosine(37) in tRNA + AMP + H(+)</text>
        <dbReference type="Rhea" id="RHEA:37059"/>
        <dbReference type="Rhea" id="RHEA-COMP:10162"/>
        <dbReference type="Rhea" id="RHEA-COMP:10163"/>
        <dbReference type="ChEBI" id="CHEBI:15378"/>
        <dbReference type="ChEBI" id="CHEBI:73682"/>
        <dbReference type="ChEBI" id="CHEBI:74411"/>
        <dbReference type="ChEBI" id="CHEBI:74418"/>
        <dbReference type="ChEBI" id="CHEBI:456215"/>
        <dbReference type="EC" id="2.3.1.234"/>
    </reaction>
</comment>
<reference evidence="11" key="1">
    <citation type="submission" date="2017-09" db="EMBL/GenBank/DDBJ databases">
        <title>Depth-based differentiation of microbial function through sediment-hosted aquifers and enrichment of novel symbionts in the deep terrestrial subsurface.</title>
        <authorList>
            <person name="Probst A.J."/>
            <person name="Ladd B."/>
            <person name="Jarett J.K."/>
            <person name="Geller-Mcgrath D.E."/>
            <person name="Sieber C.M.K."/>
            <person name="Emerson J.B."/>
            <person name="Anantharaman K."/>
            <person name="Thomas B.C."/>
            <person name="Malmstrom R."/>
            <person name="Stieglmeier M."/>
            <person name="Klingl A."/>
            <person name="Woyke T."/>
            <person name="Ryan C.M."/>
            <person name="Banfield J.F."/>
        </authorList>
    </citation>
    <scope>NUCLEOTIDE SEQUENCE [LARGE SCALE GENOMIC DNA]</scope>
</reference>
<evidence type="ECO:0000256" key="3">
    <source>
        <dbReference type="ARBA" id="ARBA00022694"/>
    </source>
</evidence>
<dbReference type="GO" id="GO:0005506">
    <property type="term" value="F:iron ion binding"/>
    <property type="evidence" value="ECO:0007669"/>
    <property type="project" value="UniProtKB-UniRule"/>
</dbReference>
<keyword evidence="2 8" id="KW-0808">Transferase</keyword>
<evidence type="ECO:0000313" key="11">
    <source>
        <dbReference type="Proteomes" id="UP000230505"/>
    </source>
</evidence>
<proteinExistence type="inferred from homology"/>
<keyword evidence="6 8" id="KW-0012">Acyltransferase</keyword>
<gene>
    <name evidence="8 10" type="primary">tsaD</name>
    <name evidence="10" type="ORF">COZ78_03655</name>
</gene>
<dbReference type="EMBL" id="PFHV01000100">
    <property type="protein sequence ID" value="PIX02824.1"/>
    <property type="molecule type" value="Genomic_DNA"/>
</dbReference>
<accession>A0A2M7IXI7</accession>
<evidence type="ECO:0000256" key="5">
    <source>
        <dbReference type="ARBA" id="ARBA00023004"/>
    </source>
</evidence>
<feature type="binding site" evidence="8">
    <location>
        <position position="201"/>
    </location>
    <ligand>
        <name>substrate</name>
    </ligand>
</feature>
<dbReference type="AlphaFoldDB" id="A0A2M7IXI7"/>
<dbReference type="InterPro" id="IPR043129">
    <property type="entry name" value="ATPase_NBD"/>
</dbReference>
<dbReference type="PRINTS" id="PR00789">
    <property type="entry name" value="OSIALOPTASE"/>
</dbReference>
<dbReference type="HAMAP" id="MF_01445">
    <property type="entry name" value="TsaD"/>
    <property type="match status" value="1"/>
</dbReference>
<dbReference type="Pfam" id="PF00814">
    <property type="entry name" value="TsaD"/>
    <property type="match status" value="1"/>
</dbReference>
<feature type="binding site" evidence="8">
    <location>
        <position position="327"/>
    </location>
    <ligand>
        <name>Fe cation</name>
        <dbReference type="ChEBI" id="CHEBI:24875"/>
    </ligand>
</feature>
<comment type="caution">
    <text evidence="8">Lacks conserved residue(s) required for the propagation of feature annotation.</text>
</comment>
<evidence type="ECO:0000256" key="6">
    <source>
        <dbReference type="ARBA" id="ARBA00023315"/>
    </source>
</evidence>
<comment type="similarity">
    <text evidence="8">Belongs to the KAE1 / TsaD family.</text>
</comment>
<feature type="binding site" evidence="8">
    <location>
        <position position="188"/>
    </location>
    <ligand>
        <name>substrate</name>
    </ligand>
</feature>
<dbReference type="CDD" id="cd24133">
    <property type="entry name" value="ASKHA_NBD_TsaD_bac"/>
    <property type="match status" value="1"/>
</dbReference>
<dbReference type="PROSITE" id="PS01016">
    <property type="entry name" value="GLYCOPROTEASE"/>
    <property type="match status" value="1"/>
</dbReference>
<feature type="domain" description="Gcp-like" evidence="9">
    <location>
        <begin position="26"/>
        <end position="333"/>
    </location>
</feature>
<comment type="cofactor">
    <cofactor evidence="8">
        <name>Fe(2+)</name>
        <dbReference type="ChEBI" id="CHEBI:29033"/>
    </cofactor>
    <text evidence="8">Binds 1 Fe(2+) ion per subunit.</text>
</comment>
<evidence type="ECO:0000256" key="4">
    <source>
        <dbReference type="ARBA" id="ARBA00022723"/>
    </source>
</evidence>
<feature type="binding site" evidence="8">
    <location>
        <position position="127"/>
    </location>
    <ligand>
        <name>Fe cation</name>
        <dbReference type="ChEBI" id="CHEBI:24875"/>
    </ligand>
</feature>
<dbReference type="FunFam" id="3.30.420.40:FF:000040">
    <property type="entry name" value="tRNA N6-adenosine threonylcarbamoyltransferase"/>
    <property type="match status" value="1"/>
</dbReference>
<dbReference type="InterPro" id="IPR022450">
    <property type="entry name" value="TsaD"/>
</dbReference>
<evidence type="ECO:0000256" key="1">
    <source>
        <dbReference type="ARBA" id="ARBA00022490"/>
    </source>
</evidence>
<organism evidence="10 11">
    <name type="scientific">bacterium (Candidatus Gribaldobacteria) CG_4_8_14_3_um_filter_42_11</name>
    <dbReference type="NCBI Taxonomy" id="2014267"/>
    <lineage>
        <taxon>Bacteria</taxon>
        <taxon>Candidatus Gribaldobacteria</taxon>
    </lineage>
</organism>
<dbReference type="Gene3D" id="3.30.420.40">
    <property type="match status" value="2"/>
</dbReference>
<keyword evidence="4 8" id="KW-0479">Metal-binding</keyword>
<feature type="binding site" evidence="8">
    <location>
        <begin position="155"/>
        <end position="159"/>
    </location>
    <ligand>
        <name>substrate</name>
    </ligand>
</feature>
<dbReference type="Proteomes" id="UP000230505">
    <property type="component" value="Unassembled WGS sequence"/>
</dbReference>
<comment type="subcellular location">
    <subcellularLocation>
        <location evidence="8">Cytoplasm</location>
    </subcellularLocation>
</comment>
<name>A0A2M7IXI7_9BACT</name>
<dbReference type="FunFam" id="3.30.420.40:FF:000012">
    <property type="entry name" value="tRNA N6-adenosine threonylcarbamoyltransferase"/>
    <property type="match status" value="1"/>
</dbReference>
<feature type="binding site" evidence="8">
    <location>
        <position position="297"/>
    </location>
    <ligand>
        <name>substrate</name>
    </ligand>
</feature>
<protein>
    <recommendedName>
        <fullName evidence="8">tRNA N6-adenosine threonylcarbamoyltransferase</fullName>
        <ecNumber evidence="8">2.3.1.234</ecNumber>
    </recommendedName>
    <alternativeName>
        <fullName evidence="8">N6-L-threonylcarbamoyladenine synthase</fullName>
        <shortName evidence="8">t(6)A synthase</shortName>
    </alternativeName>
    <alternativeName>
        <fullName evidence="8">t(6)A37 threonylcarbamoyladenosine biosynthesis protein TsaD</fullName>
    </alternativeName>
    <alternativeName>
        <fullName evidence="8">tRNA threonylcarbamoyladenosine biosynthesis protein TsaD</fullName>
    </alternativeName>
</protein>
<keyword evidence="5 8" id="KW-0408">Iron</keyword>
<dbReference type="InterPro" id="IPR000905">
    <property type="entry name" value="Gcp-like_dom"/>
</dbReference>
<sequence length="361" mass="38847">MIILGIETSCDETAAAVVRGNSEKVEVLSNVVASQIEIHQKYGGVVPEVAAREHVLNILPVVNEALEKAGIKIPLTPFDKGGKKIDAIAVTIGPGLVTSLLVGVETAKTLAYAWKKPVVAVNHIEGHIYANFIRNDKCQMTNVKNNIKFPALILTVSGGHTMLVLMTGHGEYKVLGETRDDAAGEAFDKAAQLLNIGYPGGPAIAAYAAKLKVKSKKLKVSLPRPMLNSSDFDFSFSGLKTALLYAIQKDKQWKKKIPGYAAEFQAAAVEVLVHKTIKAALTYKAKNIMLSGGVAANTELRGQLEAAVKNKLSGAKLSIPEFKYCTDNAAMIAAAGYFMAKRKKFTPWQKLKADANLELTN</sequence>
<feature type="binding site" evidence="8">
    <location>
        <position position="123"/>
    </location>
    <ligand>
        <name>Fe cation</name>
        <dbReference type="ChEBI" id="CHEBI:24875"/>
    </ligand>
</feature>
<dbReference type="SUPFAM" id="SSF53067">
    <property type="entry name" value="Actin-like ATPase domain"/>
    <property type="match status" value="2"/>
</dbReference>
<evidence type="ECO:0000256" key="7">
    <source>
        <dbReference type="ARBA" id="ARBA00048117"/>
    </source>
</evidence>
<evidence type="ECO:0000313" key="10">
    <source>
        <dbReference type="EMBL" id="PIX02824.1"/>
    </source>
</evidence>
<evidence type="ECO:0000259" key="9">
    <source>
        <dbReference type="Pfam" id="PF00814"/>
    </source>
</evidence>
<evidence type="ECO:0000256" key="8">
    <source>
        <dbReference type="HAMAP-Rule" id="MF_01445"/>
    </source>
</evidence>
<dbReference type="InterPro" id="IPR017860">
    <property type="entry name" value="Peptidase_M22_CS"/>
</dbReference>